<feature type="compositionally biased region" description="Polar residues" evidence="1">
    <location>
        <begin position="1"/>
        <end position="14"/>
    </location>
</feature>
<dbReference type="PANTHER" id="PTHR40112">
    <property type="entry name" value="H2HPP ISOMERASE"/>
    <property type="match status" value="1"/>
</dbReference>
<dbReference type="Pfam" id="PF07883">
    <property type="entry name" value="Cupin_2"/>
    <property type="match status" value="1"/>
</dbReference>
<dbReference type="CDD" id="cd02238">
    <property type="entry name" value="cupin_KdgF"/>
    <property type="match status" value="1"/>
</dbReference>
<feature type="domain" description="Cupin type-2" evidence="2">
    <location>
        <begin position="38"/>
        <end position="93"/>
    </location>
</feature>
<feature type="region of interest" description="Disordered" evidence="1">
    <location>
        <begin position="1"/>
        <end position="21"/>
    </location>
</feature>
<dbReference type="InterPro" id="IPR052535">
    <property type="entry name" value="Bacilysin_H2HPP_isomerase"/>
</dbReference>
<name>A0ABS8PU62_9BACT</name>
<evidence type="ECO:0000256" key="1">
    <source>
        <dbReference type="SAM" id="MobiDB-lite"/>
    </source>
</evidence>
<comment type="caution">
    <text evidence="3">The sequence shown here is derived from an EMBL/GenBank/DDBJ whole genome shotgun (WGS) entry which is preliminary data.</text>
</comment>
<dbReference type="PIRSF" id="PIRSF029883">
    <property type="entry name" value="KdgF"/>
    <property type="match status" value="1"/>
</dbReference>
<proteinExistence type="predicted"/>
<protein>
    <submittedName>
        <fullName evidence="3">Cupin domain-containing protein</fullName>
    </submittedName>
</protein>
<sequence>MVQSGFFQAENETPWQDAGPGAQRQVYGFGENLMLVKVRFEKGAAGAVHQHPHAQASYVASGAFEVTIGDEKKVVAAGDGFYVPPHVLHGCTCLEAGMLVDAFSPCREDFL</sequence>
<dbReference type="EMBL" id="JAJNEC010000005">
    <property type="protein sequence ID" value="MCD2423818.1"/>
    <property type="molecule type" value="Genomic_DNA"/>
</dbReference>
<dbReference type="RefSeq" id="WP_231005076.1">
    <property type="nucleotide sequence ID" value="NZ_JAJNEC010000005.1"/>
</dbReference>
<dbReference type="PANTHER" id="PTHR40112:SF1">
    <property type="entry name" value="H2HPP ISOMERASE"/>
    <property type="match status" value="1"/>
</dbReference>
<dbReference type="InterPro" id="IPR013096">
    <property type="entry name" value="Cupin_2"/>
</dbReference>
<dbReference type="SUPFAM" id="SSF51182">
    <property type="entry name" value="RmlC-like cupins"/>
    <property type="match status" value="1"/>
</dbReference>
<dbReference type="InterPro" id="IPR025499">
    <property type="entry name" value="KdgF"/>
</dbReference>
<dbReference type="InterPro" id="IPR011051">
    <property type="entry name" value="RmlC_Cupin_sf"/>
</dbReference>
<keyword evidence="4" id="KW-1185">Reference proteome</keyword>
<dbReference type="InterPro" id="IPR014710">
    <property type="entry name" value="RmlC-like_jellyroll"/>
</dbReference>
<dbReference type="Proteomes" id="UP001199816">
    <property type="component" value="Unassembled WGS sequence"/>
</dbReference>
<evidence type="ECO:0000313" key="4">
    <source>
        <dbReference type="Proteomes" id="UP001199816"/>
    </source>
</evidence>
<evidence type="ECO:0000259" key="2">
    <source>
        <dbReference type="Pfam" id="PF07883"/>
    </source>
</evidence>
<gene>
    <name evidence="3" type="ORF">LQ567_13665</name>
</gene>
<reference evidence="3 4" key="1">
    <citation type="submission" date="2021-11" db="EMBL/GenBank/DDBJ databases">
        <title>Genomic of Niabella pedocola.</title>
        <authorList>
            <person name="Wu T."/>
        </authorList>
    </citation>
    <scope>NUCLEOTIDE SEQUENCE [LARGE SCALE GENOMIC DNA]</scope>
    <source>
        <strain evidence="3 4">JCM 31011</strain>
    </source>
</reference>
<evidence type="ECO:0000313" key="3">
    <source>
        <dbReference type="EMBL" id="MCD2423818.1"/>
    </source>
</evidence>
<accession>A0ABS8PU62</accession>
<dbReference type="Gene3D" id="2.60.120.10">
    <property type="entry name" value="Jelly Rolls"/>
    <property type="match status" value="1"/>
</dbReference>
<organism evidence="3 4">
    <name type="scientific">Niabella pedocola</name>
    <dbReference type="NCBI Taxonomy" id="1752077"/>
    <lineage>
        <taxon>Bacteria</taxon>
        <taxon>Pseudomonadati</taxon>
        <taxon>Bacteroidota</taxon>
        <taxon>Chitinophagia</taxon>
        <taxon>Chitinophagales</taxon>
        <taxon>Chitinophagaceae</taxon>
        <taxon>Niabella</taxon>
    </lineage>
</organism>